<gene>
    <name evidence="2" type="ORF">H8R02_12815</name>
</gene>
<dbReference type="RefSeq" id="WP_187081820.1">
    <property type="nucleotide sequence ID" value="NZ_JACORU010000004.1"/>
</dbReference>
<organism evidence="2 3">
    <name type="scientific">Ramlibacter albus</name>
    <dbReference type="NCBI Taxonomy" id="2079448"/>
    <lineage>
        <taxon>Bacteria</taxon>
        <taxon>Pseudomonadati</taxon>
        <taxon>Pseudomonadota</taxon>
        <taxon>Betaproteobacteria</taxon>
        <taxon>Burkholderiales</taxon>
        <taxon>Comamonadaceae</taxon>
        <taxon>Ramlibacter</taxon>
    </lineage>
</organism>
<name>A0A923M6W4_9BURK</name>
<dbReference type="Proteomes" id="UP000596827">
    <property type="component" value="Unassembled WGS sequence"/>
</dbReference>
<feature type="signal peptide" evidence="1">
    <location>
        <begin position="1"/>
        <end position="19"/>
    </location>
</feature>
<feature type="chain" id="PRO_5037941796" evidence="1">
    <location>
        <begin position="20"/>
        <end position="186"/>
    </location>
</feature>
<keyword evidence="3" id="KW-1185">Reference proteome</keyword>
<dbReference type="EMBL" id="JACORU010000004">
    <property type="protein sequence ID" value="MBC5765342.1"/>
    <property type="molecule type" value="Genomic_DNA"/>
</dbReference>
<dbReference type="PROSITE" id="PS51257">
    <property type="entry name" value="PROKAR_LIPOPROTEIN"/>
    <property type="match status" value="1"/>
</dbReference>
<evidence type="ECO:0000313" key="2">
    <source>
        <dbReference type="EMBL" id="MBC5765342.1"/>
    </source>
</evidence>
<accession>A0A923M6W4</accession>
<evidence type="ECO:0000256" key="1">
    <source>
        <dbReference type="SAM" id="SignalP"/>
    </source>
</evidence>
<dbReference type="AlphaFoldDB" id="A0A923M6W4"/>
<comment type="caution">
    <text evidence="2">The sequence shown here is derived from an EMBL/GenBank/DDBJ whole genome shotgun (WGS) entry which is preliminary data.</text>
</comment>
<sequence>MKKLLGLIVAVGASALLYACGGSGGDQPLGVASNTTLATNSTVAAAVVATPFSFPSGVPALGTTAATTVTFTSTSTAPAFNISEAGGRTATGTTSFGSCIFAVTASTFPAGHPLALGQTVTVNPCNLSVGTTGAVANGVATSRSIALLLGAAASSGQSATVNVNPGGQLTLNGQSVGQVTLTPVSG</sequence>
<protein>
    <submittedName>
        <fullName evidence="2">Uncharacterized protein</fullName>
    </submittedName>
</protein>
<evidence type="ECO:0000313" key="3">
    <source>
        <dbReference type="Proteomes" id="UP000596827"/>
    </source>
</evidence>
<reference evidence="2" key="1">
    <citation type="submission" date="2020-08" db="EMBL/GenBank/DDBJ databases">
        <title>Ramlibacter sp. GTP1 16S ribosomal RNA gene genome sequencing and assembly.</title>
        <authorList>
            <person name="Kang M."/>
        </authorList>
    </citation>
    <scope>NUCLEOTIDE SEQUENCE</scope>
    <source>
        <strain evidence="2">GTP1</strain>
    </source>
</reference>
<proteinExistence type="predicted"/>
<keyword evidence="1" id="KW-0732">Signal</keyword>